<reference evidence="1" key="1">
    <citation type="journal article" date="2020" name="Stud. Mycol.">
        <title>101 Dothideomycetes genomes: a test case for predicting lifestyles and emergence of pathogens.</title>
        <authorList>
            <person name="Haridas S."/>
            <person name="Albert R."/>
            <person name="Binder M."/>
            <person name="Bloem J."/>
            <person name="Labutti K."/>
            <person name="Salamov A."/>
            <person name="Andreopoulos B."/>
            <person name="Baker S."/>
            <person name="Barry K."/>
            <person name="Bills G."/>
            <person name="Bluhm B."/>
            <person name="Cannon C."/>
            <person name="Castanera R."/>
            <person name="Culley D."/>
            <person name="Daum C."/>
            <person name="Ezra D."/>
            <person name="Gonzalez J."/>
            <person name="Henrissat B."/>
            <person name="Kuo A."/>
            <person name="Liang C."/>
            <person name="Lipzen A."/>
            <person name="Lutzoni F."/>
            <person name="Magnuson J."/>
            <person name="Mondo S."/>
            <person name="Nolan M."/>
            <person name="Ohm R."/>
            <person name="Pangilinan J."/>
            <person name="Park H.-J."/>
            <person name="Ramirez L."/>
            <person name="Alfaro M."/>
            <person name="Sun H."/>
            <person name="Tritt A."/>
            <person name="Yoshinaga Y."/>
            <person name="Zwiers L.-H."/>
            <person name="Turgeon B."/>
            <person name="Goodwin S."/>
            <person name="Spatafora J."/>
            <person name="Crous P."/>
            <person name="Grigoriev I."/>
        </authorList>
    </citation>
    <scope>NUCLEOTIDE SEQUENCE</scope>
    <source>
        <strain evidence="1">CBS 133067</strain>
    </source>
</reference>
<keyword evidence="2" id="KW-1185">Reference proteome</keyword>
<evidence type="ECO:0000313" key="2">
    <source>
        <dbReference type="Proteomes" id="UP000799772"/>
    </source>
</evidence>
<organism evidence="1 2">
    <name type="scientific">Rhizodiscina lignyota</name>
    <dbReference type="NCBI Taxonomy" id="1504668"/>
    <lineage>
        <taxon>Eukaryota</taxon>
        <taxon>Fungi</taxon>
        <taxon>Dikarya</taxon>
        <taxon>Ascomycota</taxon>
        <taxon>Pezizomycotina</taxon>
        <taxon>Dothideomycetes</taxon>
        <taxon>Pleosporomycetidae</taxon>
        <taxon>Aulographales</taxon>
        <taxon>Rhizodiscinaceae</taxon>
        <taxon>Rhizodiscina</taxon>
    </lineage>
</organism>
<comment type="caution">
    <text evidence="1">The sequence shown here is derived from an EMBL/GenBank/DDBJ whole genome shotgun (WGS) entry which is preliminary data.</text>
</comment>
<dbReference type="AlphaFoldDB" id="A0A9P4IQM1"/>
<dbReference type="InterPro" id="IPR038136">
    <property type="entry name" value="CofD-like_dom_sf"/>
</dbReference>
<accession>A0A9P4IQM1</accession>
<gene>
    <name evidence="1" type="ORF">NA57DRAFT_62745</name>
</gene>
<dbReference type="SUPFAM" id="SSF142338">
    <property type="entry name" value="CofD-like"/>
    <property type="match status" value="1"/>
</dbReference>
<dbReference type="Proteomes" id="UP000799772">
    <property type="component" value="Unassembled WGS sequence"/>
</dbReference>
<dbReference type="CDD" id="cd07187">
    <property type="entry name" value="YvcK_like"/>
    <property type="match status" value="1"/>
</dbReference>
<dbReference type="EMBL" id="ML978121">
    <property type="protein sequence ID" value="KAF2103984.1"/>
    <property type="molecule type" value="Genomic_DNA"/>
</dbReference>
<dbReference type="PANTHER" id="PTHR31240:SF0">
    <property type="entry name" value="MATERNAL EFFECT EMBRYO ARREST 18"/>
    <property type="match status" value="1"/>
</dbReference>
<protein>
    <submittedName>
        <fullName evidence="1">UPF0052-domain-containing protein</fullName>
    </submittedName>
</protein>
<dbReference type="InterPro" id="IPR002882">
    <property type="entry name" value="CofD"/>
</dbReference>
<dbReference type="Pfam" id="PF01933">
    <property type="entry name" value="CofD"/>
    <property type="match status" value="1"/>
</dbReference>
<dbReference type="PANTHER" id="PTHR31240">
    <property type="entry name" value="MATERNAL EFFECT EMBRYO ARREST 18"/>
    <property type="match status" value="1"/>
</dbReference>
<proteinExistence type="predicted"/>
<sequence>MSFLRAKGIVVFSGGSAANNLVDVFRSVSDTRRCALSYVIPISDNGGSSSELIRVFGGPGRLLRLIPNDDDDDHETAAMKAFFNHRLPADSSQARLEWLEIVESRHSSWTDISSQKKELIRSFLNLVNLEVVKRARPSSVFNFSSASIGNLFLTGARLFSGSLESAIYLLSAICHIPSHVAVLPAINTNFTHHISCLLTNGATITGQNSISHPSEPTALSADARWSRESEEVEAHDSIEDANLPGSLPTLRKGYINFSKAAEEDLPARIERLWYINPYGQEIRPPVNLKVREALESASAVVYSIGSLYTSIVPNLILRGVGEAIARTPSIRHKVLILNSTIDRETGPSSEPFTATDFVAAIARAGQESRGMFGVPDPSVYRSYVTNIVYLEGPETPYVNKVELSQLGIETLKCYGRKLNEGGKVLRYDEKALEQALEAIIGRKDGRTDRSRRNTMEG</sequence>
<name>A0A9P4IQM1_9PEZI</name>
<dbReference type="OrthoDB" id="10267139at2759"/>
<dbReference type="GO" id="GO:0043743">
    <property type="term" value="F:LPPG:FO 2-phospho-L-lactate transferase activity"/>
    <property type="evidence" value="ECO:0007669"/>
    <property type="project" value="InterPro"/>
</dbReference>
<evidence type="ECO:0000313" key="1">
    <source>
        <dbReference type="EMBL" id="KAF2103984.1"/>
    </source>
</evidence>
<dbReference type="Gene3D" id="3.40.50.10680">
    <property type="entry name" value="CofD-like domains"/>
    <property type="match status" value="1"/>
</dbReference>